<evidence type="ECO:0000313" key="3">
    <source>
        <dbReference type="Proteomes" id="UP001215598"/>
    </source>
</evidence>
<name>A0AAD7I5Z6_9AGAR</name>
<keyword evidence="3" id="KW-1185">Reference proteome</keyword>
<proteinExistence type="predicted"/>
<feature type="region of interest" description="Disordered" evidence="1">
    <location>
        <begin position="1"/>
        <end position="67"/>
    </location>
</feature>
<dbReference type="AlphaFoldDB" id="A0AAD7I5Z6"/>
<evidence type="ECO:0000313" key="2">
    <source>
        <dbReference type="EMBL" id="KAJ7734986.1"/>
    </source>
</evidence>
<dbReference type="Proteomes" id="UP001215598">
    <property type="component" value="Unassembled WGS sequence"/>
</dbReference>
<feature type="compositionally biased region" description="Basic and acidic residues" evidence="1">
    <location>
        <begin position="11"/>
        <end position="24"/>
    </location>
</feature>
<evidence type="ECO:0000256" key="1">
    <source>
        <dbReference type="SAM" id="MobiDB-lite"/>
    </source>
</evidence>
<feature type="compositionally biased region" description="Polar residues" evidence="1">
    <location>
        <begin position="41"/>
        <end position="50"/>
    </location>
</feature>
<gene>
    <name evidence="2" type="ORF">B0H16DRAFT_1467289</name>
</gene>
<organism evidence="2 3">
    <name type="scientific">Mycena metata</name>
    <dbReference type="NCBI Taxonomy" id="1033252"/>
    <lineage>
        <taxon>Eukaryota</taxon>
        <taxon>Fungi</taxon>
        <taxon>Dikarya</taxon>
        <taxon>Basidiomycota</taxon>
        <taxon>Agaricomycotina</taxon>
        <taxon>Agaricomycetes</taxon>
        <taxon>Agaricomycetidae</taxon>
        <taxon>Agaricales</taxon>
        <taxon>Marasmiineae</taxon>
        <taxon>Mycenaceae</taxon>
        <taxon>Mycena</taxon>
    </lineage>
</organism>
<sequence length="118" mass="12467">MAMVGSYFSEGGRKTAADENDRAQCHYTSNSTDADAKPMDSTGTHTANTNDEPDADGDMESANPNTTAPVTLVDAVDSHINSEVSSWHRSRRASNVGHGAVASVVVEASDHRTGAWQC</sequence>
<dbReference type="EMBL" id="JARKIB010000129">
    <property type="protein sequence ID" value="KAJ7734986.1"/>
    <property type="molecule type" value="Genomic_DNA"/>
</dbReference>
<reference evidence="2" key="1">
    <citation type="submission" date="2023-03" db="EMBL/GenBank/DDBJ databases">
        <title>Massive genome expansion in bonnet fungi (Mycena s.s.) driven by repeated elements and novel gene families across ecological guilds.</title>
        <authorList>
            <consortium name="Lawrence Berkeley National Laboratory"/>
            <person name="Harder C.B."/>
            <person name="Miyauchi S."/>
            <person name="Viragh M."/>
            <person name="Kuo A."/>
            <person name="Thoen E."/>
            <person name="Andreopoulos B."/>
            <person name="Lu D."/>
            <person name="Skrede I."/>
            <person name="Drula E."/>
            <person name="Henrissat B."/>
            <person name="Morin E."/>
            <person name="Kohler A."/>
            <person name="Barry K."/>
            <person name="LaButti K."/>
            <person name="Morin E."/>
            <person name="Salamov A."/>
            <person name="Lipzen A."/>
            <person name="Mereny Z."/>
            <person name="Hegedus B."/>
            <person name="Baldrian P."/>
            <person name="Stursova M."/>
            <person name="Weitz H."/>
            <person name="Taylor A."/>
            <person name="Grigoriev I.V."/>
            <person name="Nagy L.G."/>
            <person name="Martin F."/>
            <person name="Kauserud H."/>
        </authorList>
    </citation>
    <scope>NUCLEOTIDE SEQUENCE</scope>
    <source>
        <strain evidence="2">CBHHK182m</strain>
    </source>
</reference>
<comment type="caution">
    <text evidence="2">The sequence shown here is derived from an EMBL/GenBank/DDBJ whole genome shotgun (WGS) entry which is preliminary data.</text>
</comment>
<protein>
    <submittedName>
        <fullName evidence="2">Uncharacterized protein</fullName>
    </submittedName>
</protein>
<accession>A0AAD7I5Z6</accession>